<evidence type="ECO:0000256" key="1">
    <source>
        <dbReference type="ARBA" id="ARBA00023002"/>
    </source>
</evidence>
<dbReference type="GO" id="GO:0005829">
    <property type="term" value="C:cytosol"/>
    <property type="evidence" value="ECO:0007669"/>
    <property type="project" value="TreeGrafter"/>
</dbReference>
<dbReference type="OrthoDB" id="5738083at2"/>
<comment type="caution">
    <text evidence="3">The sequence shown here is derived from an EMBL/GenBank/DDBJ whole genome shotgun (WGS) entry which is preliminary data.</text>
</comment>
<dbReference type="InterPro" id="IPR052019">
    <property type="entry name" value="F420H2_bilvrd_red/Heme_oxyg"/>
</dbReference>
<dbReference type="GO" id="GO:0016627">
    <property type="term" value="F:oxidoreductase activity, acting on the CH-CH group of donors"/>
    <property type="evidence" value="ECO:0007669"/>
    <property type="project" value="TreeGrafter"/>
</dbReference>
<accession>A0A263CWK9</accession>
<gene>
    <name evidence="3" type="ORF">CFN78_25300</name>
</gene>
<dbReference type="InterPro" id="IPR019965">
    <property type="entry name" value="PPOX_F420-dep_Rv2061_put"/>
</dbReference>
<dbReference type="Pfam" id="PF01243">
    <property type="entry name" value="PNPOx_N"/>
    <property type="match status" value="1"/>
</dbReference>
<organism evidence="3 4">
    <name type="scientific">Amycolatopsis antarctica</name>
    <dbReference type="NCBI Taxonomy" id="1854586"/>
    <lineage>
        <taxon>Bacteria</taxon>
        <taxon>Bacillati</taxon>
        <taxon>Actinomycetota</taxon>
        <taxon>Actinomycetes</taxon>
        <taxon>Pseudonocardiales</taxon>
        <taxon>Pseudonocardiaceae</taxon>
        <taxon>Amycolatopsis</taxon>
    </lineage>
</organism>
<evidence type="ECO:0000259" key="2">
    <source>
        <dbReference type="Pfam" id="PF01243"/>
    </source>
</evidence>
<dbReference type="InterPro" id="IPR012349">
    <property type="entry name" value="Split_barrel_FMN-bd"/>
</dbReference>
<dbReference type="PANTHER" id="PTHR35176">
    <property type="entry name" value="HEME OXYGENASE HI_0854-RELATED"/>
    <property type="match status" value="1"/>
</dbReference>
<name>A0A263CWK9_9PSEU</name>
<dbReference type="Gene3D" id="2.30.110.10">
    <property type="entry name" value="Electron Transport, Fmn-binding Protein, Chain A"/>
    <property type="match status" value="1"/>
</dbReference>
<sequence>MGSEFERLAAEKYLMLTTFRKNGDRVGTAVWAGRDAGELTVWTERDSGKVKRIRNNGTVELTACDVRGKKTHGATITGTARVLDDAGTRRVRESIERKYGLVGKVTMFFSRLRGGSERTVGLAISVDG</sequence>
<evidence type="ECO:0000313" key="4">
    <source>
        <dbReference type="Proteomes" id="UP000242444"/>
    </source>
</evidence>
<dbReference type="GO" id="GO:0070967">
    <property type="term" value="F:coenzyme F420 binding"/>
    <property type="evidence" value="ECO:0007669"/>
    <property type="project" value="TreeGrafter"/>
</dbReference>
<dbReference type="SUPFAM" id="SSF50475">
    <property type="entry name" value="FMN-binding split barrel"/>
    <property type="match status" value="1"/>
</dbReference>
<dbReference type="RefSeq" id="WP_094865581.1">
    <property type="nucleotide sequence ID" value="NZ_NKYE01000020.1"/>
</dbReference>
<dbReference type="Proteomes" id="UP000242444">
    <property type="component" value="Unassembled WGS sequence"/>
</dbReference>
<feature type="domain" description="Pyridoxamine 5'-phosphate oxidase N-terminal" evidence="2">
    <location>
        <begin position="7"/>
        <end position="95"/>
    </location>
</feature>
<dbReference type="InterPro" id="IPR011576">
    <property type="entry name" value="Pyridox_Oxase_N"/>
</dbReference>
<dbReference type="AlphaFoldDB" id="A0A263CWK9"/>
<dbReference type="NCBIfam" id="TIGR03666">
    <property type="entry name" value="Rv2061_F420"/>
    <property type="match status" value="1"/>
</dbReference>
<reference evidence="3 4" key="1">
    <citation type="submission" date="2017-07" db="EMBL/GenBank/DDBJ databases">
        <title>Amycolatopsis antarcticus sp. nov., isolated from the surface of an Antarcticus brown macroalga.</title>
        <authorList>
            <person name="Wang J."/>
            <person name="Leiva S."/>
            <person name="Huang J."/>
            <person name="Huang Y."/>
        </authorList>
    </citation>
    <scope>NUCLEOTIDE SEQUENCE [LARGE SCALE GENOMIC DNA]</scope>
    <source>
        <strain evidence="3 4">AU-G6</strain>
    </source>
</reference>
<keyword evidence="1" id="KW-0560">Oxidoreductase</keyword>
<keyword evidence="4" id="KW-1185">Reference proteome</keyword>
<evidence type="ECO:0000313" key="3">
    <source>
        <dbReference type="EMBL" id="OZM70523.1"/>
    </source>
</evidence>
<proteinExistence type="predicted"/>
<protein>
    <submittedName>
        <fullName evidence="3">PPOX class F420-dependent enzyme</fullName>
    </submittedName>
</protein>
<dbReference type="PANTHER" id="PTHR35176:SF11">
    <property type="entry name" value="PYRIDOXAMINE 5'-PHOSPHATE OXIDASE FAMILY PROTEIN"/>
    <property type="match status" value="1"/>
</dbReference>
<dbReference type="EMBL" id="NKYE01000020">
    <property type="protein sequence ID" value="OZM70523.1"/>
    <property type="molecule type" value="Genomic_DNA"/>
</dbReference>
<dbReference type="InParanoid" id="A0A263CWK9"/>